<dbReference type="PANTHER" id="PTHR10127:SF831">
    <property type="entry name" value="ZINC METALLOPROTEINASE NAS-37"/>
    <property type="match status" value="1"/>
</dbReference>
<organism evidence="5 6">
    <name type="scientific">Heterodera schachtii</name>
    <name type="common">Sugarbeet cyst nematode worm</name>
    <name type="synonym">Tylenchus schachtii</name>
    <dbReference type="NCBI Taxonomy" id="97005"/>
    <lineage>
        <taxon>Eukaryota</taxon>
        <taxon>Metazoa</taxon>
        <taxon>Ecdysozoa</taxon>
        <taxon>Nematoda</taxon>
        <taxon>Chromadorea</taxon>
        <taxon>Rhabditida</taxon>
        <taxon>Tylenchina</taxon>
        <taxon>Tylenchomorpha</taxon>
        <taxon>Tylenchoidea</taxon>
        <taxon>Heteroderidae</taxon>
        <taxon>Heteroderinae</taxon>
        <taxon>Heterodera</taxon>
    </lineage>
</organism>
<proteinExistence type="predicted"/>
<keyword evidence="1" id="KW-1015">Disulfide bond</keyword>
<dbReference type="GO" id="GO:0006508">
    <property type="term" value="P:proteolysis"/>
    <property type="evidence" value="ECO:0007669"/>
    <property type="project" value="UniProtKB-KW"/>
</dbReference>
<dbReference type="PROSITE" id="PS51864">
    <property type="entry name" value="ASTACIN"/>
    <property type="match status" value="1"/>
</dbReference>
<evidence type="ECO:0000313" key="6">
    <source>
        <dbReference type="Proteomes" id="UP001620645"/>
    </source>
</evidence>
<gene>
    <name evidence="5" type="ORF">niasHS_001256</name>
</gene>
<dbReference type="EMBL" id="JBICCN010000024">
    <property type="protein sequence ID" value="KAL3102514.1"/>
    <property type="molecule type" value="Genomic_DNA"/>
</dbReference>
<dbReference type="SMART" id="SM00235">
    <property type="entry name" value="ZnMc"/>
    <property type="match status" value="1"/>
</dbReference>
<keyword evidence="2 3" id="KW-0482">Metalloprotease</keyword>
<keyword evidence="6" id="KW-1185">Reference proteome</keyword>
<keyword evidence="2 3" id="KW-0378">Hydrolase</keyword>
<dbReference type="InterPro" id="IPR001506">
    <property type="entry name" value="Peptidase_M12A"/>
</dbReference>
<dbReference type="AlphaFoldDB" id="A0ABD2KID5"/>
<feature type="binding site" evidence="2">
    <location>
        <position position="194"/>
    </location>
    <ligand>
        <name>Zn(2+)</name>
        <dbReference type="ChEBI" id="CHEBI:29105"/>
        <note>catalytic</note>
    </ligand>
</feature>
<protein>
    <recommendedName>
        <fullName evidence="3">Metalloendopeptidase</fullName>
        <ecNumber evidence="3">3.4.24.-</ecNumber>
    </recommendedName>
</protein>
<accession>A0ABD2KID5</accession>
<keyword evidence="2 3" id="KW-0862">Zinc</keyword>
<evidence type="ECO:0000313" key="5">
    <source>
        <dbReference type="EMBL" id="KAL3102514.1"/>
    </source>
</evidence>
<feature type="binding site" evidence="2">
    <location>
        <position position="204"/>
    </location>
    <ligand>
        <name>Zn(2+)</name>
        <dbReference type="ChEBI" id="CHEBI:29105"/>
        <note>catalytic</note>
    </ligand>
</feature>
<keyword evidence="2 3" id="KW-0479">Metal-binding</keyword>
<dbReference type="InterPro" id="IPR006026">
    <property type="entry name" value="Peptidase_Metallo"/>
</dbReference>
<dbReference type="Proteomes" id="UP001620645">
    <property type="component" value="Unassembled WGS sequence"/>
</dbReference>
<evidence type="ECO:0000256" key="3">
    <source>
        <dbReference type="RuleBase" id="RU361183"/>
    </source>
</evidence>
<keyword evidence="2 3" id="KW-0645">Protease</keyword>
<evidence type="ECO:0000256" key="1">
    <source>
        <dbReference type="ARBA" id="ARBA00023157"/>
    </source>
</evidence>
<feature type="binding site" evidence="2">
    <location>
        <position position="198"/>
    </location>
    <ligand>
        <name>Zn(2+)</name>
        <dbReference type="ChEBI" id="CHEBI:29105"/>
        <note>catalytic</note>
    </ligand>
</feature>
<name>A0ABD2KID5_HETSC</name>
<dbReference type="EC" id="3.4.24.-" evidence="3"/>
<dbReference type="SUPFAM" id="SSF55486">
    <property type="entry name" value="Metalloproteases ('zincins'), catalytic domain"/>
    <property type="match status" value="1"/>
</dbReference>
<comment type="caution">
    <text evidence="2">Lacks conserved residue(s) required for the propagation of feature annotation.</text>
</comment>
<dbReference type="PRINTS" id="PR00480">
    <property type="entry name" value="ASTACIN"/>
</dbReference>
<comment type="cofactor">
    <cofactor evidence="2 3">
        <name>Zn(2+)</name>
        <dbReference type="ChEBI" id="CHEBI:29105"/>
    </cofactor>
    <text evidence="2 3">Binds 1 zinc ion per subunit.</text>
</comment>
<feature type="active site" evidence="2">
    <location>
        <position position="195"/>
    </location>
</feature>
<dbReference type="Pfam" id="PF01400">
    <property type="entry name" value="Astacin"/>
    <property type="match status" value="1"/>
</dbReference>
<evidence type="ECO:0000256" key="2">
    <source>
        <dbReference type="PROSITE-ProRule" id="PRU01211"/>
    </source>
</evidence>
<sequence length="227" mass="26228">MKNDIFETDEHNEVKQLLEKIKIEAQKNLKKFSDEHFVKLSKQQSSKDSDKDSILNLNHNLLDQLFEGDILLSVPQAKKILYQLEYANFGHKRTQRQANPAPDTFWSNLTIPYTFRSDYLNDSKLIDTVKNGLNHIEKLTCIRFKAYETSTELYDRDFLEYFRGGGCFSPVGRQGGGQPISIGRGCDRLDIIAHETLHALGLWHEQSRNDRDEYVLVNYDAIISVSK</sequence>
<dbReference type="Gene3D" id="3.40.390.10">
    <property type="entry name" value="Collagenase (Catalytic Domain)"/>
    <property type="match status" value="1"/>
</dbReference>
<feature type="domain" description="Peptidase M12A" evidence="4">
    <location>
        <begin position="93"/>
        <end position="227"/>
    </location>
</feature>
<dbReference type="GO" id="GO:0008270">
    <property type="term" value="F:zinc ion binding"/>
    <property type="evidence" value="ECO:0007669"/>
    <property type="project" value="UniProtKB-UniRule"/>
</dbReference>
<reference evidence="5 6" key="1">
    <citation type="submission" date="2024-10" db="EMBL/GenBank/DDBJ databases">
        <authorList>
            <person name="Kim D."/>
        </authorList>
    </citation>
    <scope>NUCLEOTIDE SEQUENCE [LARGE SCALE GENOMIC DNA]</scope>
    <source>
        <strain evidence="5">Taebaek</strain>
    </source>
</reference>
<evidence type="ECO:0000259" key="4">
    <source>
        <dbReference type="PROSITE" id="PS51864"/>
    </source>
</evidence>
<dbReference type="PANTHER" id="PTHR10127">
    <property type="entry name" value="DISCOIDIN, CUB, EGF, LAMININ , AND ZINC METALLOPROTEASE DOMAIN CONTAINING"/>
    <property type="match status" value="1"/>
</dbReference>
<dbReference type="InterPro" id="IPR024079">
    <property type="entry name" value="MetalloPept_cat_dom_sf"/>
</dbReference>
<comment type="caution">
    <text evidence="5">The sequence shown here is derived from an EMBL/GenBank/DDBJ whole genome shotgun (WGS) entry which is preliminary data.</text>
</comment>
<dbReference type="GO" id="GO:0004222">
    <property type="term" value="F:metalloendopeptidase activity"/>
    <property type="evidence" value="ECO:0007669"/>
    <property type="project" value="UniProtKB-UniRule"/>
</dbReference>